<feature type="binding site" evidence="3">
    <location>
        <begin position="642"/>
        <end position="649"/>
    </location>
    <ligand>
        <name>ATP</name>
        <dbReference type="ChEBI" id="CHEBI:30616"/>
    </ligand>
</feature>
<evidence type="ECO:0000256" key="4">
    <source>
        <dbReference type="SAM" id="MobiDB-lite"/>
    </source>
</evidence>
<dbReference type="InterPro" id="IPR050206">
    <property type="entry name" value="FtsK/SpoIIIE/SftA"/>
</dbReference>
<dbReference type="Gene3D" id="3.40.50.300">
    <property type="entry name" value="P-loop containing nucleotide triphosphate hydrolases"/>
    <property type="match status" value="3"/>
</dbReference>
<dbReference type="InterPro" id="IPR027417">
    <property type="entry name" value="P-loop_NTPase"/>
</dbReference>
<dbReference type="InterPro" id="IPR003593">
    <property type="entry name" value="AAA+_ATPase"/>
</dbReference>
<dbReference type="PANTHER" id="PTHR22683">
    <property type="entry name" value="SPORULATION PROTEIN RELATED"/>
    <property type="match status" value="1"/>
</dbReference>
<dbReference type="eggNOG" id="COG1674">
    <property type="taxonomic scope" value="Bacteria"/>
</dbReference>
<keyword evidence="5" id="KW-1133">Transmembrane helix</keyword>
<dbReference type="GO" id="GO:0003677">
    <property type="term" value="F:DNA binding"/>
    <property type="evidence" value="ECO:0007669"/>
    <property type="project" value="InterPro"/>
</dbReference>
<reference evidence="8" key="1">
    <citation type="submission" date="2009-11" db="EMBL/GenBank/DDBJ databases">
        <title>The complete chromosome of Xylanimonas cellulosilytica DSM 15894.</title>
        <authorList>
            <consortium name="US DOE Joint Genome Institute (JGI-PGF)"/>
            <person name="Lucas S."/>
            <person name="Copeland A."/>
            <person name="Lapidus A."/>
            <person name="Glavina del Rio T."/>
            <person name="Dalin E."/>
            <person name="Tice H."/>
            <person name="Bruce D."/>
            <person name="Goodwin L."/>
            <person name="Pitluck S."/>
            <person name="Kyrpides N."/>
            <person name="Mavromatis K."/>
            <person name="Ivanova N."/>
            <person name="Mikhailova N."/>
            <person name="Foster B."/>
            <person name="Clum A."/>
            <person name="Brettin T."/>
            <person name="Detter J.C."/>
            <person name="Han C."/>
            <person name="Larimer F."/>
            <person name="Land M."/>
            <person name="Hauser L."/>
            <person name="Markowitz V."/>
            <person name="Cheng J.F."/>
            <person name="Hugenholtz P."/>
            <person name="Woyke T."/>
            <person name="Wu D."/>
            <person name="Gehrich-Schroeter G."/>
            <person name="Schneider S."/>
            <person name="Pukall S.R."/>
            <person name="Klenk H.P."/>
            <person name="Eisen J.A."/>
        </authorList>
    </citation>
    <scope>NUCLEOTIDE SEQUENCE [LARGE SCALE GENOMIC DNA]</scope>
    <source>
        <strain evidence="8">DSM 15894 / CECT 5975 / LMG 20990 / XIL07</strain>
    </source>
</reference>
<keyword evidence="5" id="KW-0812">Transmembrane</keyword>
<evidence type="ECO:0000259" key="6">
    <source>
        <dbReference type="PROSITE" id="PS50901"/>
    </source>
</evidence>
<evidence type="ECO:0000256" key="5">
    <source>
        <dbReference type="SAM" id="Phobius"/>
    </source>
</evidence>
<dbReference type="OrthoDB" id="9807790at2"/>
<feature type="domain" description="FtsK" evidence="6">
    <location>
        <begin position="624"/>
        <end position="808"/>
    </location>
</feature>
<dbReference type="GO" id="GO:0005524">
    <property type="term" value="F:ATP binding"/>
    <property type="evidence" value="ECO:0007669"/>
    <property type="project" value="UniProtKB-UniRule"/>
</dbReference>
<dbReference type="RefSeq" id="WP_012879362.1">
    <property type="nucleotide sequence ID" value="NC_013530.1"/>
</dbReference>
<organism evidence="7 8">
    <name type="scientific">Xylanimonas cellulosilytica (strain DSM 15894 / JCM 12276 / CECT 5975 / KCTC 9989 / LMG 20990 / NBRC 107835 / XIL07)</name>
    <dbReference type="NCBI Taxonomy" id="446471"/>
    <lineage>
        <taxon>Bacteria</taxon>
        <taxon>Bacillati</taxon>
        <taxon>Actinomycetota</taxon>
        <taxon>Actinomycetes</taxon>
        <taxon>Micrococcales</taxon>
        <taxon>Promicromonosporaceae</taxon>
        <taxon>Xylanimonas</taxon>
    </lineage>
</organism>
<keyword evidence="5" id="KW-0472">Membrane</keyword>
<feature type="compositionally biased region" description="Low complexity" evidence="4">
    <location>
        <begin position="308"/>
        <end position="325"/>
    </location>
</feature>
<feature type="region of interest" description="Disordered" evidence="4">
    <location>
        <begin position="541"/>
        <end position="562"/>
    </location>
</feature>
<evidence type="ECO:0000256" key="1">
    <source>
        <dbReference type="ARBA" id="ARBA00022741"/>
    </source>
</evidence>
<dbReference type="EMBL" id="CP001821">
    <property type="protein sequence ID" value="ACZ31620.1"/>
    <property type="molecule type" value="Genomic_DNA"/>
</dbReference>
<evidence type="ECO:0000256" key="3">
    <source>
        <dbReference type="PROSITE-ProRule" id="PRU00289"/>
    </source>
</evidence>
<protein>
    <submittedName>
        <fullName evidence="7">Cell divisionFtsK/SpoIIIE</fullName>
    </submittedName>
</protein>
<keyword evidence="7" id="KW-0132">Cell division</keyword>
<dbReference type="Proteomes" id="UP000002255">
    <property type="component" value="Chromosome"/>
</dbReference>
<keyword evidence="8" id="KW-1185">Reference proteome</keyword>
<dbReference type="GO" id="GO:0051301">
    <property type="term" value="P:cell division"/>
    <property type="evidence" value="ECO:0007669"/>
    <property type="project" value="UniProtKB-KW"/>
</dbReference>
<dbReference type="HOGENOM" id="CLU_003134_6_0_11"/>
<dbReference type="STRING" id="446471.Xcel_2606"/>
<feature type="region of interest" description="Disordered" evidence="4">
    <location>
        <begin position="845"/>
        <end position="905"/>
    </location>
</feature>
<feature type="region of interest" description="Disordered" evidence="4">
    <location>
        <begin position="305"/>
        <end position="326"/>
    </location>
</feature>
<keyword evidence="2 3" id="KW-0067">ATP-binding</keyword>
<dbReference type="InterPro" id="IPR002543">
    <property type="entry name" value="FtsK_dom"/>
</dbReference>
<dbReference type="Pfam" id="PF01580">
    <property type="entry name" value="FtsK_SpoIIIE"/>
    <property type="match status" value="1"/>
</dbReference>
<reference evidence="7 8" key="2">
    <citation type="journal article" date="2010" name="Stand. Genomic Sci.">
        <title>Complete genome sequence of Xylanimonas cellulosilytica type strain (XIL07).</title>
        <authorList>
            <person name="Foster B."/>
            <person name="Pukall R."/>
            <person name="Abt B."/>
            <person name="Nolan M."/>
            <person name="Glavina Del Rio T."/>
            <person name="Chen F."/>
            <person name="Lucas S."/>
            <person name="Tice H."/>
            <person name="Pitluck S."/>
            <person name="Cheng J.-F."/>
            <person name="Chertkov O."/>
            <person name="Brettin T."/>
            <person name="Han C."/>
            <person name="Detter J.C."/>
            <person name="Bruce D."/>
            <person name="Goodwin L."/>
            <person name="Ivanova N."/>
            <person name="Mavromatis K."/>
            <person name="Pati A."/>
            <person name="Mikhailova N."/>
            <person name="Chen A."/>
            <person name="Palaniappan K."/>
            <person name="Land M."/>
            <person name="Hauser L."/>
            <person name="Chang Y.-J."/>
            <person name="Jeffries C.D."/>
            <person name="Chain P."/>
            <person name="Rohde M."/>
            <person name="Goeker M."/>
            <person name="Bristow J."/>
            <person name="Eisen J.A."/>
            <person name="Markowitz V."/>
            <person name="Hugenholtz P."/>
            <person name="Kyrpides N.C."/>
            <person name="Klenk H.-P."/>
            <person name="Lapidus A."/>
        </authorList>
    </citation>
    <scope>NUCLEOTIDE SEQUENCE [LARGE SCALE GENOMIC DNA]</scope>
    <source>
        <strain evidence="8">DSM 15894 / CECT 5975 / LMG 20990 / XIL07</strain>
    </source>
</reference>
<keyword evidence="1 3" id="KW-0547">Nucleotide-binding</keyword>
<accession>D1BX52</accession>
<proteinExistence type="predicted"/>
<gene>
    <name evidence="7" type="ordered locus">Xcel_2606</name>
</gene>
<evidence type="ECO:0000256" key="2">
    <source>
        <dbReference type="ARBA" id="ARBA00022840"/>
    </source>
</evidence>
<feature type="transmembrane region" description="Helical" evidence="5">
    <location>
        <begin position="255"/>
        <end position="275"/>
    </location>
</feature>
<evidence type="ECO:0000313" key="7">
    <source>
        <dbReference type="EMBL" id="ACZ31620.1"/>
    </source>
</evidence>
<sequence length="1438" mass="143322">MPAAIRLTVHPGEDVLLPTGVPIGMLRDSLADLLRRPELRHAALWADGVQVAPGSVVGERPLLAGAVLRVGRADGGGARGARADDGGAQARRAVWSDDAALRSPWLVARTTGAESGELAGLEPGSPLVLPGRVTVRVDARGTVRVAVRPGFGGSSARLVGGLRRAVSHRAPRAGGVRAAGLGSALAADHAPAVRAVLLRRDGRRRRVGLLGRRWRPGEILDAGERYAVHRSGDAATLLDGLAEAAPGPASTQGPGLAGTLVTALLPAAGSIGLAVALRQPTFALFAIVGVLAAIPQVAAAVRRRRGGDAPATPASPAPSGVPGRPRTLDPVLLARAALAAERVSGGGWRAAVAARSAASGVPLPGAPTEGPPRRTLLLDGALAVRGPRPHAAAAARAVVAGLVAEGARVRVIGSGRDGWSWCRWHDGSGSDGAVPAADAVLVVDSPAPADLDAAHAAHRAGADVVLCLGPQEAVPSWCRDVLDVVGASGQGPTGRAAGIRTRSGGGASRGPLVGVGEAWAERFARRLAGARGLGRDVGALWPTPDGARAGSGQDLPAGADPADPRLPSVVPLTRLLADPPPGGAAGARQGSIGGADGTSTWASATDDATADGAWAVPLGIDADGRTVTFDLVEDGPHLLVAGTTGAGKSELLQAFVLTLALRRTPGELALALIDFKGGASFGACAGLPHVVGQVTDLDAGLAARALEGLRAELRRRKEVLASHGVADLAALPADVLPRLVVVVDEFRALADDLPDLLPGLLRVAAQGRSLGVHLVLATQRPAGAVSADVRANVSARLALRVVDAADSHDVLDSPAAAHVPAGVPGRAVLRVGAERPVALQCAYAGASPDDAAPTVSRAPAWSDPDHRPQPAGPGTRVPAGGPTAHLPSAAASDGPADRDARSSVETPDPVAALVARAHAAAPVGSPRWPAPWLPPLPQELTTLDLGPVPDGALPLALGDSPSTQSRVPVAWHPGTGHLAVLGRARTGRSTVLRTLAAAALDRGWHVHALVPQRAAVELEPLAGHPGLGTVAGPEDPRRAARLLRLIQRPAPGTPPVLVLVDGVEELRSALASPVDDPLATALAAGTAAFALTAESAGLGGLAARCGPRLVLLSADAAGDSMLGAPSPLAGRGRTPGRGVWLAGGDPLECQVALPAPVPAPSSALADGVPGRVASSARPVRVLPLPRHVDGAGLGSAHPTAVGIGGDDAAPVGLDVTSGALVVGPRGSGRTATLRVLLGTLSCPRAPVVIARDRALTADAERRGAVVVPPTPTALRTLLDDLTAASPGASRAASPGAGGPGAAAHPPLVLLIDDADAVVQAAPLETDRLAELAVDGAVTVVAAATTLAAGIAHRGLLAHLRATRTGVVLSPADRGADEVFGTALDDAAEPGVRLPGRGALIVDGVVSAVQLAAPAASGAAAPHATGGLSAASSPRPHAA</sequence>
<dbReference type="SMART" id="SM00382">
    <property type="entry name" value="AAA"/>
    <property type="match status" value="3"/>
</dbReference>
<dbReference type="KEGG" id="xce:Xcel_2606"/>
<evidence type="ECO:0000313" key="8">
    <source>
        <dbReference type="Proteomes" id="UP000002255"/>
    </source>
</evidence>
<name>D1BX52_XYLCX</name>
<feature type="transmembrane region" description="Helical" evidence="5">
    <location>
        <begin position="282"/>
        <end position="301"/>
    </location>
</feature>
<dbReference type="PROSITE" id="PS50901">
    <property type="entry name" value="FTSK"/>
    <property type="match status" value="1"/>
</dbReference>
<keyword evidence="7" id="KW-0131">Cell cycle</keyword>
<dbReference type="SUPFAM" id="SSF52540">
    <property type="entry name" value="P-loop containing nucleoside triphosphate hydrolases"/>
    <property type="match status" value="3"/>
</dbReference>
<dbReference type="PANTHER" id="PTHR22683:SF1">
    <property type="entry name" value="TYPE VII SECRETION SYSTEM PROTEIN ESSC"/>
    <property type="match status" value="1"/>
</dbReference>